<keyword evidence="1" id="KW-0175">Coiled coil</keyword>
<proteinExistence type="predicted"/>
<evidence type="ECO:0000313" key="2">
    <source>
        <dbReference type="EnsemblMetazoa" id="BGLB040258-PA"/>
    </source>
</evidence>
<feature type="coiled-coil region" evidence="1">
    <location>
        <begin position="5"/>
        <end position="72"/>
    </location>
</feature>
<gene>
    <name evidence="2" type="primary">106060971</name>
</gene>
<dbReference type="AlphaFoldDB" id="A0A2C9MA30"/>
<sequence length="106" mass="12594">MVEEKMILKEELDKAQSTIKRHDEELDEYVREKVAAANKLLIQEFESERAHHQKLVKEHARLQQRLENLHSEMQVSLTNNVLSIKSLIYFRVNRIGEHVLHDLLLQ</sequence>
<dbReference type="STRING" id="6526.A0A2C9MA30"/>
<organism evidence="2 3">
    <name type="scientific">Biomphalaria glabrata</name>
    <name type="common">Bloodfluke planorb</name>
    <name type="synonym">Freshwater snail</name>
    <dbReference type="NCBI Taxonomy" id="6526"/>
    <lineage>
        <taxon>Eukaryota</taxon>
        <taxon>Metazoa</taxon>
        <taxon>Spiralia</taxon>
        <taxon>Lophotrochozoa</taxon>
        <taxon>Mollusca</taxon>
        <taxon>Gastropoda</taxon>
        <taxon>Heterobranchia</taxon>
        <taxon>Euthyneura</taxon>
        <taxon>Panpulmonata</taxon>
        <taxon>Hygrophila</taxon>
        <taxon>Lymnaeoidea</taxon>
        <taxon>Planorbidae</taxon>
        <taxon>Biomphalaria</taxon>
    </lineage>
</organism>
<reference evidence="2" key="1">
    <citation type="submission" date="2020-05" db="UniProtKB">
        <authorList>
            <consortium name="EnsemblMetazoa"/>
        </authorList>
    </citation>
    <scope>IDENTIFICATION</scope>
    <source>
        <strain evidence="2">BB02</strain>
    </source>
</reference>
<accession>A0A2C9MA30</accession>
<dbReference type="VEuPathDB" id="VectorBase:BGLAX_027849"/>
<protein>
    <submittedName>
        <fullName evidence="2">Uncharacterized protein</fullName>
    </submittedName>
</protein>
<dbReference type="KEGG" id="bgt:106060971"/>
<dbReference type="EnsemblMetazoa" id="BGLB040258-RA">
    <property type="protein sequence ID" value="BGLB040258-PA"/>
    <property type="gene ID" value="BGLB040258"/>
</dbReference>
<evidence type="ECO:0000313" key="3">
    <source>
        <dbReference type="Proteomes" id="UP000076420"/>
    </source>
</evidence>
<evidence type="ECO:0000256" key="1">
    <source>
        <dbReference type="SAM" id="Coils"/>
    </source>
</evidence>
<dbReference type="Proteomes" id="UP000076420">
    <property type="component" value="Unassembled WGS sequence"/>
</dbReference>
<name>A0A2C9MA30_BIOGL</name>
<dbReference type="VEuPathDB" id="VectorBase:BGLB040258"/>